<evidence type="ECO:0000259" key="1">
    <source>
        <dbReference type="PROSITE" id="PS50123"/>
    </source>
</evidence>
<dbReference type="InterPro" id="IPR050903">
    <property type="entry name" value="Bact_Chemotaxis_MeTrfase"/>
</dbReference>
<dbReference type="InterPro" id="IPR029063">
    <property type="entry name" value="SAM-dependent_MTases_sf"/>
</dbReference>
<feature type="domain" description="CheR-type methyltransferase" evidence="1">
    <location>
        <begin position="17"/>
        <end position="282"/>
    </location>
</feature>
<dbReference type="Pfam" id="PF03705">
    <property type="entry name" value="CheR_N"/>
    <property type="match status" value="1"/>
</dbReference>
<dbReference type="PANTHER" id="PTHR24422:SF8">
    <property type="entry name" value="CHEMOTAXIS PROTEIN"/>
    <property type="match status" value="1"/>
</dbReference>
<accession>A0ABS6RTP6</accession>
<dbReference type="InterPro" id="IPR022641">
    <property type="entry name" value="CheR_N"/>
</dbReference>
<dbReference type="SUPFAM" id="SSF47757">
    <property type="entry name" value="Chemotaxis receptor methyltransferase CheR, N-terminal domain"/>
    <property type="match status" value="1"/>
</dbReference>
<sequence>MKDKGTDNVNDTHDNEDIEVRVLLEAIYLKYGYDFRNYSKASLKRRIAQRLTLSNLDNVSEMIHRILYDRAFFDTFLNELSIKVTEMFRDPSFFLAMRKQVIPHLRQLPFIKIWIAGCSTGEEVYSLAILLTEEKLYDKTRIYATDFSEAALNKAREGIYKTSDMKKYTSNYQQSGGAESFADYFLAKYDSAIMNQSLRKNVTFSRHNLVTDGVFGEMNLIVCRNVLIYFNRDLQDNVFRLFADSLCDGGFLALGSKETIRLSKSSGYFDDVSKEEKIYSKHSRPAPEIESSQSANGLTEVVFNRSAVLIAETIKRLDELQGLLRSVTRV</sequence>
<organism evidence="2 3">
    <name type="scientific">Candidatus Magnetobacterium casense</name>
    <dbReference type="NCBI Taxonomy" id="1455061"/>
    <lineage>
        <taxon>Bacteria</taxon>
        <taxon>Pseudomonadati</taxon>
        <taxon>Nitrospirota</taxon>
        <taxon>Thermodesulfovibrionia</taxon>
        <taxon>Thermodesulfovibrionales</taxon>
        <taxon>Candidatus Magnetobacteriaceae</taxon>
        <taxon>Candidatus Magnetobacterium</taxon>
    </lineage>
</organism>
<dbReference type="PROSITE" id="PS50123">
    <property type="entry name" value="CHER"/>
    <property type="match status" value="1"/>
</dbReference>
<dbReference type="PANTHER" id="PTHR24422">
    <property type="entry name" value="CHEMOTAXIS PROTEIN METHYLTRANSFERASE"/>
    <property type="match status" value="1"/>
</dbReference>
<dbReference type="InterPro" id="IPR022642">
    <property type="entry name" value="CheR_C"/>
</dbReference>
<dbReference type="EMBL" id="JABXWD010000002">
    <property type="protein sequence ID" value="MBV6339995.1"/>
    <property type="molecule type" value="Genomic_DNA"/>
</dbReference>
<name>A0ABS6RTP6_9BACT</name>
<comment type="caution">
    <text evidence="2">The sequence shown here is derived from an EMBL/GenBank/DDBJ whole genome shotgun (WGS) entry which is preliminary data.</text>
</comment>
<evidence type="ECO:0000313" key="3">
    <source>
        <dbReference type="Proteomes" id="UP001196980"/>
    </source>
</evidence>
<dbReference type="PRINTS" id="PR00996">
    <property type="entry name" value="CHERMTFRASE"/>
</dbReference>
<dbReference type="InterPro" id="IPR000780">
    <property type="entry name" value="CheR_MeTrfase"/>
</dbReference>
<proteinExistence type="predicted"/>
<protein>
    <submittedName>
        <fullName evidence="2">Protein-glutamate O-methyltransferase CheR</fullName>
    </submittedName>
</protein>
<dbReference type="SUPFAM" id="SSF53335">
    <property type="entry name" value="S-adenosyl-L-methionine-dependent methyltransferases"/>
    <property type="match status" value="1"/>
</dbReference>
<dbReference type="Proteomes" id="UP001196980">
    <property type="component" value="Unassembled WGS sequence"/>
</dbReference>
<dbReference type="Gene3D" id="3.40.50.150">
    <property type="entry name" value="Vaccinia Virus protein VP39"/>
    <property type="match status" value="1"/>
</dbReference>
<gene>
    <name evidence="2" type="ORF">HWQ67_00190</name>
</gene>
<reference evidence="2 3" key="1">
    <citation type="journal article" date="2020" name="J Geophys Res Biogeosci">
        <title>Magnetotaxis as an Adaptation to Enable Bacterial Shuttling of Microbial Sulfur and Sulfur Cycling Across Aquatic Oxic#Anoxic Interfaces.</title>
        <authorList>
            <person name="Li J."/>
            <person name="Liu P."/>
            <person name="Wang J."/>
            <person name="Roberts A.P."/>
            <person name="Pan Y."/>
        </authorList>
    </citation>
    <scope>NUCLEOTIDE SEQUENCE [LARGE SCALE GENOMIC DNA]</scope>
    <source>
        <strain evidence="2 3">MYR-1_YQ</strain>
    </source>
</reference>
<keyword evidence="3" id="KW-1185">Reference proteome</keyword>
<dbReference type="SMART" id="SM00138">
    <property type="entry name" value="MeTrc"/>
    <property type="match status" value="1"/>
</dbReference>
<dbReference type="Pfam" id="PF01739">
    <property type="entry name" value="CheR"/>
    <property type="match status" value="1"/>
</dbReference>
<evidence type="ECO:0000313" key="2">
    <source>
        <dbReference type="EMBL" id="MBV6339995.1"/>
    </source>
</evidence>